<evidence type="ECO:0000313" key="3">
    <source>
        <dbReference type="EMBL" id="NEZ93126.1"/>
    </source>
</evidence>
<dbReference type="Pfam" id="PF12844">
    <property type="entry name" value="HTH_19"/>
    <property type="match status" value="1"/>
</dbReference>
<dbReference type="InterPro" id="IPR010982">
    <property type="entry name" value="Lambda_DNA-bd_dom_sf"/>
</dbReference>
<dbReference type="Gene3D" id="1.10.260.40">
    <property type="entry name" value="lambda repressor-like DNA-binding domains"/>
    <property type="match status" value="2"/>
</dbReference>
<dbReference type="SMART" id="SM00530">
    <property type="entry name" value="HTH_XRE"/>
    <property type="match status" value="2"/>
</dbReference>
<feature type="domain" description="HTH cro/C1-type" evidence="2">
    <location>
        <begin position="32"/>
        <end position="75"/>
    </location>
</feature>
<protein>
    <submittedName>
        <fullName evidence="3">XRE family transcriptional regulator</fullName>
    </submittedName>
</protein>
<sequence length="155" mass="18118">MIDIIATIPPNINFTLDKLYTISENDTIGERIRKLRKLKDMTTKELGEKIGITSAGIINYENNNAYPSAPIILKLYTLLSKNIACDDYSNFIISKYWEKLKEWRINNKLTQKDAATFLQVAERTYYSWEKCNSYITRHTFNKIKNKLIQLTTKEP</sequence>
<proteinExistence type="predicted"/>
<dbReference type="AlphaFoldDB" id="A0A846I850"/>
<dbReference type="PANTHER" id="PTHR46558:SF11">
    <property type="entry name" value="HTH-TYPE TRANSCRIPTIONAL REGULATOR XRE"/>
    <property type="match status" value="1"/>
</dbReference>
<comment type="caution">
    <text evidence="3">The sequence shown here is derived from an EMBL/GenBank/DDBJ whole genome shotgun (WGS) entry which is preliminary data.</text>
</comment>
<organism evidence="3 4">
    <name type="scientific">Clostridium botulinum</name>
    <dbReference type="NCBI Taxonomy" id="1491"/>
    <lineage>
        <taxon>Bacteria</taxon>
        <taxon>Bacillati</taxon>
        <taxon>Bacillota</taxon>
        <taxon>Clostridia</taxon>
        <taxon>Eubacteriales</taxon>
        <taxon>Clostridiaceae</taxon>
        <taxon>Clostridium</taxon>
    </lineage>
</organism>
<dbReference type="CDD" id="cd00093">
    <property type="entry name" value="HTH_XRE"/>
    <property type="match status" value="2"/>
</dbReference>
<reference evidence="3 4" key="1">
    <citation type="submission" date="2019-02" db="EMBL/GenBank/DDBJ databases">
        <title>Genome sequencing of Clostridium botulinum clinical isolates.</title>
        <authorList>
            <person name="Brunt J."/>
            <person name="Van Vliet A.H.M."/>
            <person name="Stringer S.C."/>
            <person name="Grant K.A."/>
            <person name="Carter A.C."/>
            <person name="Peck M.W."/>
        </authorList>
    </citation>
    <scope>NUCLEOTIDE SEQUENCE [LARGE SCALE GENOMIC DNA]</scope>
    <source>
        <strain evidence="3 4">H142660711</strain>
    </source>
</reference>
<name>A0A846I850_CLOBO</name>
<dbReference type="PROSITE" id="PS50943">
    <property type="entry name" value="HTH_CROC1"/>
    <property type="match status" value="2"/>
</dbReference>
<dbReference type="PANTHER" id="PTHR46558">
    <property type="entry name" value="TRACRIPTIONAL REGULATORY PROTEIN-RELATED-RELATED"/>
    <property type="match status" value="1"/>
</dbReference>
<evidence type="ECO:0000313" key="4">
    <source>
        <dbReference type="Proteomes" id="UP000473887"/>
    </source>
</evidence>
<accession>A0A846I850</accession>
<dbReference type="GO" id="GO:0003677">
    <property type="term" value="F:DNA binding"/>
    <property type="evidence" value="ECO:0007669"/>
    <property type="project" value="UniProtKB-KW"/>
</dbReference>
<dbReference type="Proteomes" id="UP000473887">
    <property type="component" value="Unassembled WGS sequence"/>
</dbReference>
<evidence type="ECO:0000256" key="1">
    <source>
        <dbReference type="ARBA" id="ARBA00023125"/>
    </source>
</evidence>
<feature type="domain" description="HTH cro/C1-type" evidence="2">
    <location>
        <begin position="100"/>
        <end position="143"/>
    </location>
</feature>
<keyword evidence="1" id="KW-0238">DNA-binding</keyword>
<gene>
    <name evidence="3" type="ORF">EXM69_14525</name>
</gene>
<dbReference type="SUPFAM" id="SSF47413">
    <property type="entry name" value="lambda repressor-like DNA-binding domains"/>
    <property type="match status" value="2"/>
</dbReference>
<dbReference type="EMBL" id="SGKC01000031">
    <property type="protein sequence ID" value="NEZ93126.1"/>
    <property type="molecule type" value="Genomic_DNA"/>
</dbReference>
<dbReference type="InterPro" id="IPR001387">
    <property type="entry name" value="Cro/C1-type_HTH"/>
</dbReference>
<evidence type="ECO:0000259" key="2">
    <source>
        <dbReference type="PROSITE" id="PS50943"/>
    </source>
</evidence>